<proteinExistence type="predicted"/>
<evidence type="ECO:0000313" key="6">
    <source>
        <dbReference type="Proteomes" id="UP000267035"/>
    </source>
</evidence>
<dbReference type="InterPro" id="IPR036852">
    <property type="entry name" value="Peptidase_S8/S53_dom_sf"/>
</dbReference>
<keyword evidence="6" id="KW-1185">Reference proteome</keyword>
<feature type="domain" description="Peptidase S8/S53" evidence="4">
    <location>
        <begin position="238"/>
        <end position="456"/>
    </location>
</feature>
<dbReference type="SUPFAM" id="SSF49785">
    <property type="entry name" value="Galactose-binding domain-like"/>
    <property type="match status" value="1"/>
</dbReference>
<keyword evidence="1" id="KW-0645">Protease</keyword>
<evidence type="ECO:0000259" key="4">
    <source>
        <dbReference type="Pfam" id="PF00082"/>
    </source>
</evidence>
<accession>A0A3M6QJC2</accession>
<evidence type="ECO:0000256" key="2">
    <source>
        <dbReference type="ARBA" id="ARBA00022801"/>
    </source>
</evidence>
<name>A0A3M6QJC2_9BURK</name>
<dbReference type="AlphaFoldDB" id="A0A3M6QJC2"/>
<dbReference type="SUPFAM" id="SSF52743">
    <property type="entry name" value="Subtilisin-like"/>
    <property type="match status" value="1"/>
</dbReference>
<reference evidence="5 6" key="1">
    <citation type="submission" date="2018-10" db="EMBL/GenBank/DDBJ databases">
        <title>Comamonadaceae CDC group NO-1 genome sequencing and assembly.</title>
        <authorList>
            <person name="Bernier A.-M."/>
            <person name="Bernard K."/>
        </authorList>
    </citation>
    <scope>NUCLEOTIDE SEQUENCE [LARGE SCALE GENOMIC DNA]</scope>
    <source>
        <strain evidence="5 6">NML161473</strain>
    </source>
</reference>
<organism evidence="5 6">
    <name type="scientific">Allofranklinella schreckenbergeri</name>
    <dbReference type="NCBI Taxonomy" id="1076744"/>
    <lineage>
        <taxon>Bacteria</taxon>
        <taxon>Pseudomonadati</taxon>
        <taxon>Pseudomonadota</taxon>
        <taxon>Betaproteobacteria</taxon>
        <taxon>Burkholderiales</taxon>
        <taxon>Comamonadaceae</taxon>
        <taxon>Allofranklinella</taxon>
    </lineage>
</organism>
<comment type="caution">
    <text evidence="5">The sequence shown here is derived from an EMBL/GenBank/DDBJ whole genome shotgun (WGS) entry which is preliminary data.</text>
</comment>
<dbReference type="InterPro" id="IPR008979">
    <property type="entry name" value="Galactose-bd-like_sf"/>
</dbReference>
<evidence type="ECO:0000256" key="1">
    <source>
        <dbReference type="ARBA" id="ARBA00022670"/>
    </source>
</evidence>
<dbReference type="InterPro" id="IPR000209">
    <property type="entry name" value="Peptidase_S8/S53_dom"/>
</dbReference>
<dbReference type="Gene3D" id="2.60.120.260">
    <property type="entry name" value="Galactose-binding domain-like"/>
    <property type="match status" value="1"/>
</dbReference>
<gene>
    <name evidence="5" type="ORF">EBQ25_00825</name>
</gene>
<keyword evidence="2" id="KW-0378">Hydrolase</keyword>
<evidence type="ECO:0000313" key="5">
    <source>
        <dbReference type="EMBL" id="RMX02801.1"/>
    </source>
</evidence>
<dbReference type="EMBL" id="RDQL01000001">
    <property type="protein sequence ID" value="RMX02801.1"/>
    <property type="molecule type" value="Genomic_DNA"/>
</dbReference>
<evidence type="ECO:0000256" key="3">
    <source>
        <dbReference type="ARBA" id="ARBA00022825"/>
    </source>
</evidence>
<sequence>MAVPVWIRHYATLHPPKGRLLMCKVSKTSIIATACLLAFSSSSALTQTIWDSNQLPQSIIKEPKKEKLYTVYFNPFSAQEESEKMVAKKYSGKNLNPEEWEFIFSKEMEAHEKSPGRLVVASRILADLSKSLMNRNVYIHNIVSAITLPLNETEKIKIEKMEDVTLINEIDEIPYSTSFPYQDHQSDGELVSWAKKATNTDDNYTTDNPFYFLDLFPGNLQSTSEYHINIIHYAGNDYSQAFYHPSAIAQIVSGRRNGSHGRGINPNQPLFLAVGGVRAAAQGLEAAVHHADSRKISSVLNISSNIPEGSGPYWHYYTNPHREDGKMILRASNRFLITQSASNMTFNNSIHSACPFVYNVDGNVVDNDAILSIGAVNHEGKRMVNSGAVATTRVGPCVDFYAPGDSIYAYADNPDSTHDSGTSFSAPIVAAIASRYGDKKTKPLVRESYIKSLLVPTGHTDPLDGKPIKIPRYNPYSFGILKNHPILYAVSPINNQKINYIKDDNFFQRPDEFWHASGNTGSLTLDLGSIKNVTGIRVVLETSSPGMNPVHFTIYGSSAPMTGSSYTYDEHKPTSFIKDHTASFQYERAPIYIPLNGNYRSIRIDGNNPTSWFAVVEIEVYGY</sequence>
<dbReference type="Proteomes" id="UP000267035">
    <property type="component" value="Unassembled WGS sequence"/>
</dbReference>
<dbReference type="PROSITE" id="PS00138">
    <property type="entry name" value="SUBTILASE_SER"/>
    <property type="match status" value="1"/>
</dbReference>
<dbReference type="Gene3D" id="3.40.50.200">
    <property type="entry name" value="Peptidase S8/S53 domain"/>
    <property type="match status" value="1"/>
</dbReference>
<dbReference type="InterPro" id="IPR023828">
    <property type="entry name" value="Peptidase_S8_Ser-AS"/>
</dbReference>
<dbReference type="GO" id="GO:0004252">
    <property type="term" value="F:serine-type endopeptidase activity"/>
    <property type="evidence" value="ECO:0007669"/>
    <property type="project" value="InterPro"/>
</dbReference>
<protein>
    <recommendedName>
        <fullName evidence="4">Peptidase S8/S53 domain-containing protein</fullName>
    </recommendedName>
</protein>
<keyword evidence="3" id="KW-0720">Serine protease</keyword>
<dbReference type="Pfam" id="PF00082">
    <property type="entry name" value="Peptidase_S8"/>
    <property type="match status" value="1"/>
</dbReference>
<dbReference type="CDD" id="cd00306">
    <property type="entry name" value="Peptidases_S8_S53"/>
    <property type="match status" value="1"/>
</dbReference>
<dbReference type="GO" id="GO:0006508">
    <property type="term" value="P:proteolysis"/>
    <property type="evidence" value="ECO:0007669"/>
    <property type="project" value="UniProtKB-KW"/>
</dbReference>